<dbReference type="KEGG" id="acel:acsn021_38810"/>
<name>A0A6S6RAN8_9FIRM</name>
<organism evidence="1 2">
    <name type="scientific">Anaerocolumna cellulosilytica</name>
    <dbReference type="NCBI Taxonomy" id="433286"/>
    <lineage>
        <taxon>Bacteria</taxon>
        <taxon>Bacillati</taxon>
        <taxon>Bacillota</taxon>
        <taxon>Clostridia</taxon>
        <taxon>Lachnospirales</taxon>
        <taxon>Lachnospiraceae</taxon>
        <taxon>Anaerocolumna</taxon>
    </lineage>
</organism>
<dbReference type="EMBL" id="AP023367">
    <property type="protein sequence ID" value="BCJ96312.1"/>
    <property type="molecule type" value="Genomic_DNA"/>
</dbReference>
<dbReference type="AlphaFoldDB" id="A0A6S6RAN8"/>
<reference evidence="1 2" key="1">
    <citation type="journal article" date="2016" name="Int. J. Syst. Evol. Microbiol.">
        <title>Descriptions of Anaerotaenia torta gen. nov., sp. nov. and Anaerocolumna cellulosilytica gen. nov., sp. nov. isolated from a methanogenic reactor of cattle waste.</title>
        <authorList>
            <person name="Uek A."/>
            <person name="Ohtaki Y."/>
            <person name="Kaku N."/>
            <person name="Ueki K."/>
        </authorList>
    </citation>
    <scope>NUCLEOTIDE SEQUENCE [LARGE SCALE GENOMIC DNA]</scope>
    <source>
        <strain evidence="1 2">SN021</strain>
    </source>
</reference>
<evidence type="ECO:0000313" key="1">
    <source>
        <dbReference type="EMBL" id="BCJ96312.1"/>
    </source>
</evidence>
<dbReference type="Proteomes" id="UP000515561">
    <property type="component" value="Chromosome"/>
</dbReference>
<keyword evidence="2" id="KW-1185">Reference proteome</keyword>
<dbReference type="RefSeq" id="WP_184093181.1">
    <property type="nucleotide sequence ID" value="NZ_AP023367.1"/>
</dbReference>
<gene>
    <name evidence="1" type="ORF">acsn021_38810</name>
</gene>
<accession>A0A6S6RAN8</accession>
<proteinExistence type="predicted"/>
<protein>
    <submittedName>
        <fullName evidence="1">Uncharacterized protein</fullName>
    </submittedName>
</protein>
<sequence>MVDYREIIRLKSLNFSNVGIANSIRCSRNTVSDVLKLTEARELAWPIPESLTIRDIEVLFYPDRQLLFEKISNKMH</sequence>
<evidence type="ECO:0000313" key="2">
    <source>
        <dbReference type="Proteomes" id="UP000515561"/>
    </source>
</evidence>